<accession>A0ABR2B000</accession>
<gene>
    <name evidence="3" type="ORF">V6N12_046643</name>
</gene>
<evidence type="ECO:0000313" key="3">
    <source>
        <dbReference type="EMBL" id="KAK8499977.1"/>
    </source>
</evidence>
<dbReference type="EMBL" id="JBBPBM010000225">
    <property type="protein sequence ID" value="KAK8499977.1"/>
    <property type="molecule type" value="Genomic_DNA"/>
</dbReference>
<protein>
    <recommendedName>
        <fullName evidence="2">DUF4283 domain-containing protein</fullName>
    </recommendedName>
</protein>
<feature type="domain" description="DUF4283" evidence="2">
    <location>
        <begin position="1"/>
        <end position="56"/>
    </location>
</feature>
<feature type="region of interest" description="Disordered" evidence="1">
    <location>
        <begin position="77"/>
        <end position="98"/>
    </location>
</feature>
<organism evidence="3 4">
    <name type="scientific">Hibiscus sabdariffa</name>
    <name type="common">roselle</name>
    <dbReference type="NCBI Taxonomy" id="183260"/>
    <lineage>
        <taxon>Eukaryota</taxon>
        <taxon>Viridiplantae</taxon>
        <taxon>Streptophyta</taxon>
        <taxon>Embryophyta</taxon>
        <taxon>Tracheophyta</taxon>
        <taxon>Spermatophyta</taxon>
        <taxon>Magnoliopsida</taxon>
        <taxon>eudicotyledons</taxon>
        <taxon>Gunneridae</taxon>
        <taxon>Pentapetalae</taxon>
        <taxon>rosids</taxon>
        <taxon>malvids</taxon>
        <taxon>Malvales</taxon>
        <taxon>Malvaceae</taxon>
        <taxon>Malvoideae</taxon>
        <taxon>Hibiscus</taxon>
    </lineage>
</organism>
<evidence type="ECO:0000256" key="1">
    <source>
        <dbReference type="SAM" id="MobiDB-lite"/>
    </source>
</evidence>
<evidence type="ECO:0000313" key="4">
    <source>
        <dbReference type="Proteomes" id="UP001472677"/>
    </source>
</evidence>
<name>A0ABR2B000_9ROSI</name>
<evidence type="ECO:0000259" key="2">
    <source>
        <dbReference type="Pfam" id="PF14111"/>
    </source>
</evidence>
<sequence length="268" mass="30364">MWKPKLEIKLMDIENEYFLTSFYSQEDFLTVLVDGPWMVFGYYLMVEPWTLNFSPMGRFARMTICIDLNKPSVSKLLVNEKNPDPNQNNPAPPEPVQPHDSVSFAYGPWMQVDKRKRRPVRKLQAKEQKHTDMEFVGSCFNPIYEDDEDVQVTEGVLGNLNDFPIVTRSASKGSSSNTVPSILKTTRLDKSRHLVVVLPENSDPNPCLAMDTLGNPSMSDNTLILGNPPDTRKNLPPNPVAFVSRQDHAKSGTNMVEPVETYEVDMLD</sequence>
<keyword evidence="4" id="KW-1185">Reference proteome</keyword>
<dbReference type="InterPro" id="IPR025558">
    <property type="entry name" value="DUF4283"/>
</dbReference>
<dbReference type="Pfam" id="PF14111">
    <property type="entry name" value="DUF4283"/>
    <property type="match status" value="1"/>
</dbReference>
<reference evidence="3 4" key="1">
    <citation type="journal article" date="2024" name="G3 (Bethesda)">
        <title>Genome assembly of Hibiscus sabdariffa L. provides insights into metabolisms of medicinal natural products.</title>
        <authorList>
            <person name="Kim T."/>
        </authorList>
    </citation>
    <scope>NUCLEOTIDE SEQUENCE [LARGE SCALE GENOMIC DNA]</scope>
    <source>
        <strain evidence="3">TK-2024</strain>
        <tissue evidence="3">Old leaves</tissue>
    </source>
</reference>
<dbReference type="Proteomes" id="UP001472677">
    <property type="component" value="Unassembled WGS sequence"/>
</dbReference>
<comment type="caution">
    <text evidence="3">The sequence shown here is derived from an EMBL/GenBank/DDBJ whole genome shotgun (WGS) entry which is preliminary data.</text>
</comment>
<proteinExistence type="predicted"/>